<dbReference type="CDD" id="cd06093">
    <property type="entry name" value="PX_domain"/>
    <property type="match status" value="1"/>
</dbReference>
<evidence type="ECO:0000313" key="5">
    <source>
        <dbReference type="Proteomes" id="UP000011087"/>
    </source>
</evidence>
<feature type="non-terminal residue" evidence="3">
    <location>
        <position position="1"/>
    </location>
</feature>
<dbReference type="PaxDb" id="55529-EKX31620"/>
<dbReference type="InterPro" id="IPR036871">
    <property type="entry name" value="PX_dom_sf"/>
</dbReference>
<dbReference type="AlphaFoldDB" id="L1I6X2"/>
<dbReference type="PROSITE" id="PS50195">
    <property type="entry name" value="PX"/>
    <property type="match status" value="1"/>
</dbReference>
<name>L1I6X2_GUITC</name>
<evidence type="ECO:0000313" key="4">
    <source>
        <dbReference type="EnsemblProtists" id="EKX31620"/>
    </source>
</evidence>
<feature type="compositionally biased region" description="Low complexity" evidence="1">
    <location>
        <begin position="157"/>
        <end position="169"/>
    </location>
</feature>
<dbReference type="EMBL" id="JH993256">
    <property type="protein sequence ID" value="EKX31620.1"/>
    <property type="molecule type" value="Genomic_DNA"/>
</dbReference>
<dbReference type="GO" id="GO:0035091">
    <property type="term" value="F:phosphatidylinositol binding"/>
    <property type="evidence" value="ECO:0007669"/>
    <property type="project" value="InterPro"/>
</dbReference>
<dbReference type="InterPro" id="IPR001683">
    <property type="entry name" value="PX_dom"/>
</dbReference>
<dbReference type="Pfam" id="PF00787">
    <property type="entry name" value="PX"/>
    <property type="match status" value="1"/>
</dbReference>
<proteinExistence type="predicted"/>
<protein>
    <recommendedName>
        <fullName evidence="2">PX domain-containing protein</fullName>
    </recommendedName>
</protein>
<dbReference type="EnsemblProtists" id="EKX31620">
    <property type="protein sequence ID" value="EKX31620"/>
    <property type="gene ID" value="GUITHDRAFT_156530"/>
</dbReference>
<dbReference type="Proteomes" id="UP000011087">
    <property type="component" value="Unassembled WGS sequence"/>
</dbReference>
<reference evidence="4" key="3">
    <citation type="submission" date="2016-03" db="UniProtKB">
        <authorList>
            <consortium name="EnsemblProtists"/>
        </authorList>
    </citation>
    <scope>IDENTIFICATION</scope>
</reference>
<reference evidence="3 5" key="1">
    <citation type="journal article" date="2012" name="Nature">
        <title>Algal genomes reveal evolutionary mosaicism and the fate of nucleomorphs.</title>
        <authorList>
            <consortium name="DOE Joint Genome Institute"/>
            <person name="Curtis B.A."/>
            <person name="Tanifuji G."/>
            <person name="Burki F."/>
            <person name="Gruber A."/>
            <person name="Irimia M."/>
            <person name="Maruyama S."/>
            <person name="Arias M.C."/>
            <person name="Ball S.G."/>
            <person name="Gile G.H."/>
            <person name="Hirakawa Y."/>
            <person name="Hopkins J.F."/>
            <person name="Kuo A."/>
            <person name="Rensing S.A."/>
            <person name="Schmutz J."/>
            <person name="Symeonidi A."/>
            <person name="Elias M."/>
            <person name="Eveleigh R.J."/>
            <person name="Herman E.K."/>
            <person name="Klute M.J."/>
            <person name="Nakayama T."/>
            <person name="Obornik M."/>
            <person name="Reyes-Prieto A."/>
            <person name="Armbrust E.V."/>
            <person name="Aves S.J."/>
            <person name="Beiko R.G."/>
            <person name="Coutinho P."/>
            <person name="Dacks J.B."/>
            <person name="Durnford D.G."/>
            <person name="Fast N.M."/>
            <person name="Green B.R."/>
            <person name="Grisdale C.J."/>
            <person name="Hempel F."/>
            <person name="Henrissat B."/>
            <person name="Hoppner M.P."/>
            <person name="Ishida K."/>
            <person name="Kim E."/>
            <person name="Koreny L."/>
            <person name="Kroth P.G."/>
            <person name="Liu Y."/>
            <person name="Malik S.B."/>
            <person name="Maier U.G."/>
            <person name="McRose D."/>
            <person name="Mock T."/>
            <person name="Neilson J.A."/>
            <person name="Onodera N.T."/>
            <person name="Poole A.M."/>
            <person name="Pritham E.J."/>
            <person name="Richards T.A."/>
            <person name="Rocap G."/>
            <person name="Roy S.W."/>
            <person name="Sarai C."/>
            <person name="Schaack S."/>
            <person name="Shirato S."/>
            <person name="Slamovits C.H."/>
            <person name="Spencer D.F."/>
            <person name="Suzuki S."/>
            <person name="Worden A.Z."/>
            <person name="Zauner S."/>
            <person name="Barry K."/>
            <person name="Bell C."/>
            <person name="Bharti A.K."/>
            <person name="Crow J.A."/>
            <person name="Grimwood J."/>
            <person name="Kramer R."/>
            <person name="Lindquist E."/>
            <person name="Lucas S."/>
            <person name="Salamov A."/>
            <person name="McFadden G.I."/>
            <person name="Lane C.E."/>
            <person name="Keeling P.J."/>
            <person name="Gray M.W."/>
            <person name="Grigoriev I.V."/>
            <person name="Archibald J.M."/>
        </authorList>
    </citation>
    <scope>NUCLEOTIDE SEQUENCE</scope>
    <source>
        <strain evidence="3 5">CCMP2712</strain>
    </source>
</reference>
<reference evidence="5" key="2">
    <citation type="submission" date="2012-11" db="EMBL/GenBank/DDBJ databases">
        <authorList>
            <person name="Kuo A."/>
            <person name="Curtis B.A."/>
            <person name="Tanifuji G."/>
            <person name="Burki F."/>
            <person name="Gruber A."/>
            <person name="Irimia M."/>
            <person name="Maruyama S."/>
            <person name="Arias M.C."/>
            <person name="Ball S.G."/>
            <person name="Gile G.H."/>
            <person name="Hirakawa Y."/>
            <person name="Hopkins J.F."/>
            <person name="Rensing S.A."/>
            <person name="Schmutz J."/>
            <person name="Symeonidi A."/>
            <person name="Elias M."/>
            <person name="Eveleigh R.J."/>
            <person name="Herman E.K."/>
            <person name="Klute M.J."/>
            <person name="Nakayama T."/>
            <person name="Obornik M."/>
            <person name="Reyes-Prieto A."/>
            <person name="Armbrust E.V."/>
            <person name="Aves S.J."/>
            <person name="Beiko R.G."/>
            <person name="Coutinho P."/>
            <person name="Dacks J.B."/>
            <person name="Durnford D.G."/>
            <person name="Fast N.M."/>
            <person name="Green B.R."/>
            <person name="Grisdale C."/>
            <person name="Hempe F."/>
            <person name="Henrissat B."/>
            <person name="Hoppner M.P."/>
            <person name="Ishida K.-I."/>
            <person name="Kim E."/>
            <person name="Koreny L."/>
            <person name="Kroth P.G."/>
            <person name="Liu Y."/>
            <person name="Malik S.-B."/>
            <person name="Maier U.G."/>
            <person name="McRose D."/>
            <person name="Mock T."/>
            <person name="Neilson J.A."/>
            <person name="Onodera N.T."/>
            <person name="Poole A.M."/>
            <person name="Pritham E.J."/>
            <person name="Richards T.A."/>
            <person name="Rocap G."/>
            <person name="Roy S.W."/>
            <person name="Sarai C."/>
            <person name="Schaack S."/>
            <person name="Shirato S."/>
            <person name="Slamovits C.H."/>
            <person name="Spencer D.F."/>
            <person name="Suzuki S."/>
            <person name="Worden A.Z."/>
            <person name="Zauner S."/>
            <person name="Barry K."/>
            <person name="Bell C."/>
            <person name="Bharti A.K."/>
            <person name="Crow J.A."/>
            <person name="Grimwood J."/>
            <person name="Kramer R."/>
            <person name="Lindquist E."/>
            <person name="Lucas S."/>
            <person name="Salamov A."/>
            <person name="McFadden G.I."/>
            <person name="Lane C.E."/>
            <person name="Keeling P.J."/>
            <person name="Gray M.W."/>
            <person name="Grigoriev I.V."/>
            <person name="Archibald J.M."/>
        </authorList>
    </citation>
    <scope>NUCLEOTIDE SEQUENCE</scope>
    <source>
        <strain evidence="5">CCMP2712</strain>
    </source>
</reference>
<feature type="domain" description="PX" evidence="2">
    <location>
        <begin position="1"/>
        <end position="108"/>
    </location>
</feature>
<keyword evidence="5" id="KW-1185">Reference proteome</keyword>
<organism evidence="3">
    <name type="scientific">Guillardia theta (strain CCMP2712)</name>
    <name type="common">Cryptophyte</name>
    <dbReference type="NCBI Taxonomy" id="905079"/>
    <lineage>
        <taxon>Eukaryota</taxon>
        <taxon>Cryptophyceae</taxon>
        <taxon>Pyrenomonadales</taxon>
        <taxon>Geminigeraceae</taxon>
        <taxon>Guillardia</taxon>
    </lineage>
</organism>
<accession>L1I6X2</accession>
<dbReference type="Gene3D" id="3.30.1520.10">
    <property type="entry name" value="Phox-like domain"/>
    <property type="match status" value="1"/>
</dbReference>
<evidence type="ECO:0000256" key="1">
    <source>
        <dbReference type="SAM" id="MobiDB-lite"/>
    </source>
</evidence>
<gene>
    <name evidence="3" type="ORF">GUITHDRAFT_156530</name>
</gene>
<evidence type="ECO:0000259" key="2">
    <source>
        <dbReference type="PROSITE" id="PS50195"/>
    </source>
</evidence>
<dbReference type="SUPFAM" id="SSF64268">
    <property type="entry name" value="PX domain"/>
    <property type="match status" value="1"/>
</dbReference>
<evidence type="ECO:0000313" key="3">
    <source>
        <dbReference type="EMBL" id="EKX31620.1"/>
    </source>
</evidence>
<dbReference type="KEGG" id="gtt:GUITHDRAFT_156530"/>
<feature type="region of interest" description="Disordered" evidence="1">
    <location>
        <begin position="112"/>
        <end position="188"/>
    </location>
</feature>
<dbReference type="GeneID" id="17288344"/>
<sequence>MAEEVRVQARASFSRSTKYYISVGDASYGRCRKKWEDFEDLYDSLELRYGKLDISFPVYATRKNNTKAEAVEKNRRNLEKLLEKLRAHPKLSHDSDVISFLHLVDVKENVDSDDGAPSLSLRDKPGPTPFTVESKPASACHVDEGDQADDETLPIDSNSTSNTLLPSSLEWKSTPQAAEPKNSIWIGR</sequence>
<dbReference type="RefSeq" id="XP_005818600.1">
    <property type="nucleotide sequence ID" value="XM_005818543.1"/>
</dbReference>
<dbReference type="HOGENOM" id="CLU_1443548_0_0_1"/>